<gene>
    <name evidence="5" type="ORF">E2562_001841</name>
</gene>
<sequence>MAEVAAAIDGDVTAAVVEGDIAGGSFWPRSAGRPHPSLLTSTAASHSPAPPPPPCSTSGTTFSRCSAPPPPLCSAPPLLSAAAASSSSLHLSRLLHSTDVRSATATSFSVEEYLVDTCGLTGAQALKASKKVFHLKSASKPDAVLAILSGVGLSRVDLAAIVAAQPRLLCTRAHNIALRIASLRDRVGLSYPQIGSFLLAGGAGGLQACDVAPRLEFWIPFLGSFEMLLKMDPLLGLLRDASQDLEEKQRNGQLKSREGYQAEHRAAPGVRAKCL</sequence>
<feature type="region of interest" description="Disordered" evidence="4">
    <location>
        <begin position="32"/>
        <end position="62"/>
    </location>
</feature>
<evidence type="ECO:0000256" key="4">
    <source>
        <dbReference type="SAM" id="MobiDB-lite"/>
    </source>
</evidence>
<protein>
    <submittedName>
        <fullName evidence="5">Uncharacterized protein</fullName>
    </submittedName>
</protein>
<comment type="caution">
    <text evidence="5">The sequence shown here is derived from an EMBL/GenBank/DDBJ whole genome shotgun (WGS) entry which is preliminary data.</text>
</comment>
<dbReference type="PANTHER" id="PTHR13068:SF102">
    <property type="entry name" value="OS11G0246100 PROTEIN"/>
    <property type="match status" value="1"/>
</dbReference>
<dbReference type="EMBL" id="SPHZ02000009">
    <property type="protein sequence ID" value="KAF0898209.1"/>
    <property type="molecule type" value="Genomic_DNA"/>
</dbReference>
<dbReference type="EMBL" id="SPHZ02000009">
    <property type="protein sequence ID" value="KAF0898207.1"/>
    <property type="molecule type" value="Genomic_DNA"/>
</dbReference>
<keyword evidence="2" id="KW-0805">Transcription regulation</keyword>
<keyword evidence="2" id="KW-0806">Transcription termination</keyword>
<feature type="compositionally biased region" description="Low complexity" evidence="4">
    <location>
        <begin position="36"/>
        <end position="47"/>
    </location>
</feature>
<name>A0A6G1CDH7_9ORYZ</name>
<dbReference type="EMBL" id="SPHZ02000009">
    <property type="protein sequence ID" value="KAF0898208.1"/>
    <property type="molecule type" value="Genomic_DNA"/>
</dbReference>
<feature type="compositionally biased region" description="Basic and acidic residues" evidence="4">
    <location>
        <begin position="248"/>
        <end position="266"/>
    </location>
</feature>
<comment type="similarity">
    <text evidence="1">Belongs to the mTERF family.</text>
</comment>
<keyword evidence="2" id="KW-0804">Transcription</keyword>
<evidence type="ECO:0000256" key="1">
    <source>
        <dbReference type="ARBA" id="ARBA00007692"/>
    </source>
</evidence>
<organism evidence="5 6">
    <name type="scientific">Oryza meyeriana var. granulata</name>
    <dbReference type="NCBI Taxonomy" id="110450"/>
    <lineage>
        <taxon>Eukaryota</taxon>
        <taxon>Viridiplantae</taxon>
        <taxon>Streptophyta</taxon>
        <taxon>Embryophyta</taxon>
        <taxon>Tracheophyta</taxon>
        <taxon>Spermatophyta</taxon>
        <taxon>Magnoliopsida</taxon>
        <taxon>Liliopsida</taxon>
        <taxon>Poales</taxon>
        <taxon>Poaceae</taxon>
        <taxon>BOP clade</taxon>
        <taxon>Oryzoideae</taxon>
        <taxon>Oryzeae</taxon>
        <taxon>Oryzinae</taxon>
        <taxon>Oryza</taxon>
        <taxon>Oryza meyeriana</taxon>
    </lineage>
</organism>
<feature type="region of interest" description="Disordered" evidence="4">
    <location>
        <begin position="248"/>
        <end position="275"/>
    </location>
</feature>
<dbReference type="Proteomes" id="UP000479710">
    <property type="component" value="Unassembled WGS sequence"/>
</dbReference>
<dbReference type="Gene3D" id="1.25.70.10">
    <property type="entry name" value="Transcription termination factor 3, mitochondrial"/>
    <property type="match status" value="1"/>
</dbReference>
<proteinExistence type="inferred from homology"/>
<dbReference type="InterPro" id="IPR038538">
    <property type="entry name" value="MTERF_sf"/>
</dbReference>
<evidence type="ECO:0000256" key="2">
    <source>
        <dbReference type="ARBA" id="ARBA00022472"/>
    </source>
</evidence>
<dbReference type="InterPro" id="IPR003690">
    <property type="entry name" value="MTERF"/>
</dbReference>
<dbReference type="AlphaFoldDB" id="A0A6G1CDH7"/>
<accession>A0A6G1CDH7</accession>
<keyword evidence="3" id="KW-0809">Transit peptide</keyword>
<evidence type="ECO:0000256" key="3">
    <source>
        <dbReference type="ARBA" id="ARBA00022946"/>
    </source>
</evidence>
<reference evidence="5 6" key="1">
    <citation type="submission" date="2019-11" db="EMBL/GenBank/DDBJ databases">
        <title>Whole genome sequence of Oryza granulata.</title>
        <authorList>
            <person name="Li W."/>
        </authorList>
    </citation>
    <scope>NUCLEOTIDE SEQUENCE [LARGE SCALE GENOMIC DNA]</scope>
    <source>
        <strain evidence="6">cv. Menghai</strain>
        <tissue evidence="5">Leaf</tissue>
    </source>
</reference>
<dbReference type="OrthoDB" id="637682at2759"/>
<evidence type="ECO:0000313" key="6">
    <source>
        <dbReference type="Proteomes" id="UP000479710"/>
    </source>
</evidence>
<dbReference type="PANTHER" id="PTHR13068">
    <property type="entry name" value="CGI-12 PROTEIN-RELATED"/>
    <property type="match status" value="1"/>
</dbReference>
<keyword evidence="6" id="KW-1185">Reference proteome</keyword>
<dbReference type="EMBL" id="SPHZ02000009">
    <property type="protein sequence ID" value="KAF0898206.1"/>
    <property type="molecule type" value="Genomic_DNA"/>
</dbReference>
<dbReference type="EMBL" id="SPHZ02000009">
    <property type="protein sequence ID" value="KAF0898205.1"/>
    <property type="molecule type" value="Genomic_DNA"/>
</dbReference>
<evidence type="ECO:0000313" key="5">
    <source>
        <dbReference type="EMBL" id="KAF0898206.1"/>
    </source>
</evidence>
<dbReference type="GO" id="GO:0003676">
    <property type="term" value="F:nucleic acid binding"/>
    <property type="evidence" value="ECO:0007669"/>
    <property type="project" value="InterPro"/>
</dbReference>
<dbReference type="GO" id="GO:0006353">
    <property type="term" value="P:DNA-templated transcription termination"/>
    <property type="evidence" value="ECO:0007669"/>
    <property type="project" value="UniProtKB-KW"/>
</dbReference>